<dbReference type="InterPro" id="IPR018247">
    <property type="entry name" value="EF_Hand_1_Ca_BS"/>
</dbReference>
<accession>A0A820EYT6</accession>
<organism evidence="3 4">
    <name type="scientific">Adineta steineri</name>
    <dbReference type="NCBI Taxonomy" id="433720"/>
    <lineage>
        <taxon>Eukaryota</taxon>
        <taxon>Metazoa</taxon>
        <taxon>Spiralia</taxon>
        <taxon>Gnathifera</taxon>
        <taxon>Rotifera</taxon>
        <taxon>Eurotatoria</taxon>
        <taxon>Bdelloidea</taxon>
        <taxon>Adinetida</taxon>
        <taxon>Adinetidae</taxon>
        <taxon>Adineta</taxon>
    </lineage>
</organism>
<gene>
    <name evidence="3" type="ORF">OXD698_LOCUS43564</name>
</gene>
<dbReference type="InterPro" id="IPR002048">
    <property type="entry name" value="EF_hand_dom"/>
</dbReference>
<dbReference type="EMBL" id="CAJOAZ010012511">
    <property type="protein sequence ID" value="CAF4253415.1"/>
    <property type="molecule type" value="Genomic_DNA"/>
</dbReference>
<feature type="non-terminal residue" evidence="3">
    <location>
        <position position="1"/>
    </location>
</feature>
<dbReference type="PROSITE" id="PS00018">
    <property type="entry name" value="EF_HAND_1"/>
    <property type="match status" value="1"/>
</dbReference>
<dbReference type="GO" id="GO:0005509">
    <property type="term" value="F:calcium ion binding"/>
    <property type="evidence" value="ECO:0007669"/>
    <property type="project" value="InterPro"/>
</dbReference>
<evidence type="ECO:0000313" key="3">
    <source>
        <dbReference type="EMBL" id="CAF4253415.1"/>
    </source>
</evidence>
<dbReference type="Gene3D" id="1.10.238.10">
    <property type="entry name" value="EF-hand"/>
    <property type="match status" value="1"/>
</dbReference>
<protein>
    <recommendedName>
        <fullName evidence="2">EF-hand domain-containing protein</fullName>
    </recommendedName>
</protein>
<dbReference type="InterPro" id="IPR011992">
    <property type="entry name" value="EF-hand-dom_pair"/>
</dbReference>
<evidence type="ECO:0000313" key="4">
    <source>
        <dbReference type="Proteomes" id="UP000663844"/>
    </source>
</evidence>
<feature type="domain" description="EF-hand" evidence="2">
    <location>
        <begin position="1"/>
        <end position="33"/>
    </location>
</feature>
<reference evidence="3" key="1">
    <citation type="submission" date="2021-02" db="EMBL/GenBank/DDBJ databases">
        <authorList>
            <person name="Nowell W R."/>
        </authorList>
    </citation>
    <scope>NUCLEOTIDE SEQUENCE</scope>
</reference>
<dbReference type="Proteomes" id="UP000663844">
    <property type="component" value="Unassembled WGS sequence"/>
</dbReference>
<evidence type="ECO:0000259" key="2">
    <source>
        <dbReference type="PROSITE" id="PS50222"/>
    </source>
</evidence>
<name>A0A820EYT6_9BILA</name>
<proteinExistence type="predicted"/>
<keyword evidence="1" id="KW-0106">Calcium</keyword>
<evidence type="ECO:0000256" key="1">
    <source>
        <dbReference type="ARBA" id="ARBA00022837"/>
    </source>
</evidence>
<dbReference type="PROSITE" id="PS50222">
    <property type="entry name" value="EF_HAND_2"/>
    <property type="match status" value="1"/>
</dbReference>
<dbReference type="AlphaFoldDB" id="A0A820EYT6"/>
<comment type="caution">
    <text evidence="3">The sequence shown here is derived from an EMBL/GenBank/DDBJ whole genome shotgun (WGS) entry which is preliminary data.</text>
</comment>
<sequence>DELRQTFDVLDRDHDGKISRQDMNQLRQESEFFDTLDDEQYELIIKELLDHGNNGINFDQFVRLMMQ</sequence>
<dbReference type="Pfam" id="PF13499">
    <property type="entry name" value="EF-hand_7"/>
    <property type="match status" value="1"/>
</dbReference>
<dbReference type="SUPFAM" id="SSF47473">
    <property type="entry name" value="EF-hand"/>
    <property type="match status" value="1"/>
</dbReference>